<dbReference type="InterPro" id="IPR004143">
    <property type="entry name" value="BPL_LPL_catalytic"/>
</dbReference>
<evidence type="ECO:0000313" key="8">
    <source>
        <dbReference type="EMBL" id="TYB83521.1"/>
    </source>
</evidence>
<dbReference type="PANTHER" id="PTHR12835:SF5">
    <property type="entry name" value="BIOTIN--PROTEIN LIGASE"/>
    <property type="match status" value="1"/>
</dbReference>
<reference evidence="8 9" key="1">
    <citation type="submission" date="2019-08" db="EMBL/GenBank/DDBJ databases">
        <title>Identification of a novel species of the genus Boseongicola.</title>
        <authorList>
            <person name="Zhang X.-Q."/>
        </authorList>
    </citation>
    <scope>NUCLEOTIDE SEQUENCE [LARGE SCALE GENOMIC DNA]</scope>
    <source>
        <strain evidence="8 9">HY14</strain>
    </source>
</reference>
<keyword evidence="4" id="KW-0092">Biotin</keyword>
<keyword evidence="2" id="KW-0547">Nucleotide-binding</keyword>
<dbReference type="PROSITE" id="PS51733">
    <property type="entry name" value="BPL_LPL_CATALYTIC"/>
    <property type="match status" value="1"/>
</dbReference>
<keyword evidence="1 8" id="KW-0436">Ligase</keyword>
<comment type="caution">
    <text evidence="8">The sequence shown here is derived from an EMBL/GenBank/DDBJ whole genome shotgun (WGS) entry which is preliminary data.</text>
</comment>
<evidence type="ECO:0000256" key="5">
    <source>
        <dbReference type="ARBA" id="ARBA00024227"/>
    </source>
</evidence>
<dbReference type="SUPFAM" id="SSF55681">
    <property type="entry name" value="Class II aaRS and biotin synthetases"/>
    <property type="match status" value="1"/>
</dbReference>
<dbReference type="SUPFAM" id="SSF50037">
    <property type="entry name" value="C-terminal domain of transcriptional repressors"/>
    <property type="match status" value="1"/>
</dbReference>
<evidence type="ECO:0000256" key="1">
    <source>
        <dbReference type="ARBA" id="ARBA00022598"/>
    </source>
</evidence>
<dbReference type="NCBIfam" id="TIGR00121">
    <property type="entry name" value="birA_ligase"/>
    <property type="match status" value="1"/>
</dbReference>
<evidence type="ECO:0000256" key="6">
    <source>
        <dbReference type="ARBA" id="ARBA00047846"/>
    </source>
</evidence>
<comment type="catalytic activity">
    <reaction evidence="6">
        <text>biotin + L-lysyl-[protein] + ATP = N(6)-biotinyl-L-lysyl-[protein] + AMP + diphosphate + H(+)</text>
        <dbReference type="Rhea" id="RHEA:11756"/>
        <dbReference type="Rhea" id="RHEA-COMP:9752"/>
        <dbReference type="Rhea" id="RHEA-COMP:10505"/>
        <dbReference type="ChEBI" id="CHEBI:15378"/>
        <dbReference type="ChEBI" id="CHEBI:29969"/>
        <dbReference type="ChEBI" id="CHEBI:30616"/>
        <dbReference type="ChEBI" id="CHEBI:33019"/>
        <dbReference type="ChEBI" id="CHEBI:57586"/>
        <dbReference type="ChEBI" id="CHEBI:83144"/>
        <dbReference type="ChEBI" id="CHEBI:456215"/>
        <dbReference type="EC" id="6.3.4.15"/>
    </reaction>
</comment>
<evidence type="ECO:0000313" key="9">
    <source>
        <dbReference type="Proteomes" id="UP000322080"/>
    </source>
</evidence>
<dbReference type="PANTHER" id="PTHR12835">
    <property type="entry name" value="BIOTIN PROTEIN LIGASE"/>
    <property type="match status" value="1"/>
</dbReference>
<organism evidence="8 9">
    <name type="scientific">Maritimibacter fusiformis</name>
    <dbReference type="NCBI Taxonomy" id="2603819"/>
    <lineage>
        <taxon>Bacteria</taxon>
        <taxon>Pseudomonadati</taxon>
        <taxon>Pseudomonadota</taxon>
        <taxon>Alphaproteobacteria</taxon>
        <taxon>Rhodobacterales</taxon>
        <taxon>Roseobacteraceae</taxon>
        <taxon>Maritimibacter</taxon>
    </lineage>
</organism>
<gene>
    <name evidence="8" type="ORF">FVF75_00395</name>
</gene>
<dbReference type="InterPro" id="IPR045864">
    <property type="entry name" value="aa-tRNA-synth_II/BPL/LPL"/>
</dbReference>
<dbReference type="Gene3D" id="3.30.930.10">
    <property type="entry name" value="Bira Bifunctional Protein, Domain 2"/>
    <property type="match status" value="1"/>
</dbReference>
<dbReference type="AlphaFoldDB" id="A0A5D0RSJ9"/>
<dbReference type="GO" id="GO:0004077">
    <property type="term" value="F:biotin--[biotin carboxyl-carrier protein] ligase activity"/>
    <property type="evidence" value="ECO:0007669"/>
    <property type="project" value="UniProtKB-EC"/>
</dbReference>
<dbReference type="GO" id="GO:0005737">
    <property type="term" value="C:cytoplasm"/>
    <property type="evidence" value="ECO:0007669"/>
    <property type="project" value="TreeGrafter"/>
</dbReference>
<dbReference type="EC" id="6.3.4.15" evidence="5"/>
<dbReference type="Gene3D" id="2.30.30.100">
    <property type="match status" value="1"/>
</dbReference>
<dbReference type="Pfam" id="PF03099">
    <property type="entry name" value="BPL_LplA_LipB"/>
    <property type="match status" value="1"/>
</dbReference>
<evidence type="ECO:0000256" key="2">
    <source>
        <dbReference type="ARBA" id="ARBA00022741"/>
    </source>
</evidence>
<keyword evidence="9" id="KW-1185">Reference proteome</keyword>
<dbReference type="GO" id="GO:0005524">
    <property type="term" value="F:ATP binding"/>
    <property type="evidence" value="ECO:0007669"/>
    <property type="project" value="UniProtKB-KW"/>
</dbReference>
<dbReference type="RefSeq" id="WP_148375764.1">
    <property type="nucleotide sequence ID" value="NZ_VSIY01000001.1"/>
</dbReference>
<proteinExistence type="predicted"/>
<dbReference type="EMBL" id="VSIY01000001">
    <property type="protein sequence ID" value="TYB83521.1"/>
    <property type="molecule type" value="Genomic_DNA"/>
</dbReference>
<dbReference type="InterPro" id="IPR004408">
    <property type="entry name" value="Biotin_CoA_COase_ligase"/>
</dbReference>
<evidence type="ECO:0000256" key="3">
    <source>
        <dbReference type="ARBA" id="ARBA00022840"/>
    </source>
</evidence>
<feature type="domain" description="BPL/LPL catalytic" evidence="7">
    <location>
        <begin position="12"/>
        <end position="192"/>
    </location>
</feature>
<protein>
    <recommendedName>
        <fullName evidence="5">biotin--[biotin carboxyl-carrier protein] ligase</fullName>
        <ecNumber evidence="5">6.3.4.15</ecNumber>
    </recommendedName>
</protein>
<accession>A0A5D0RSJ9</accession>
<keyword evidence="3" id="KW-0067">ATP-binding</keyword>
<dbReference type="InterPro" id="IPR003142">
    <property type="entry name" value="BPL_C"/>
</dbReference>
<evidence type="ECO:0000259" key="7">
    <source>
        <dbReference type="PROSITE" id="PS51733"/>
    </source>
</evidence>
<dbReference type="InterPro" id="IPR008988">
    <property type="entry name" value="Transcriptional_repressor_C"/>
</dbReference>
<evidence type="ECO:0000256" key="4">
    <source>
        <dbReference type="ARBA" id="ARBA00023267"/>
    </source>
</evidence>
<sequence length="254" mass="26645">MSTDAGRRPEAAWPRGYGHLALDSVTSTLDEAARRLPELAGPTWISARAQTRARGRRGRAWANPEGNFAAALVLPDPSDPARAALRSFVAALALFDVLATLTGRPGALALKWPNDVLLNGGKLAGILLEGLLPSGLAIGIGVNLAKAPAPDQVEPGALAPVSLAGETGLQVTPEDFLETLAPAYAAWEAQFSSYGFAPIRSAWLARAARIGQPITARLPGEDITGTFRDVDEDGQLVLSTPHGTRRIAAGDIFF</sequence>
<dbReference type="Proteomes" id="UP000322080">
    <property type="component" value="Unassembled WGS sequence"/>
</dbReference>
<dbReference type="Pfam" id="PF02237">
    <property type="entry name" value="BPL_C"/>
    <property type="match status" value="1"/>
</dbReference>
<name>A0A5D0RSJ9_9RHOB</name>